<dbReference type="GO" id="GO:0005737">
    <property type="term" value="C:cytoplasm"/>
    <property type="evidence" value="ECO:0007669"/>
    <property type="project" value="TreeGrafter"/>
</dbReference>
<protein>
    <submittedName>
        <fullName evidence="4">N-acetyltransferase</fullName>
    </submittedName>
</protein>
<keyword evidence="1 4" id="KW-0808">Transferase</keyword>
<proteinExistence type="predicted"/>
<dbReference type="NCBIfam" id="NF005840">
    <property type="entry name" value="PRK07757.1"/>
    <property type="match status" value="1"/>
</dbReference>
<dbReference type="Proteomes" id="UP000320813">
    <property type="component" value="Unassembled WGS sequence"/>
</dbReference>
<dbReference type="EMBL" id="SGBD01000003">
    <property type="protein sequence ID" value="RZD14415.1"/>
    <property type="molecule type" value="Genomic_DNA"/>
</dbReference>
<dbReference type="GO" id="GO:0008080">
    <property type="term" value="F:N-acetyltransferase activity"/>
    <property type="evidence" value="ECO:0007669"/>
    <property type="project" value="InterPro"/>
</dbReference>
<dbReference type="InterPro" id="IPR000182">
    <property type="entry name" value="GNAT_dom"/>
</dbReference>
<keyword evidence="2" id="KW-0012">Acyltransferase</keyword>
<comment type="caution">
    <text evidence="4">The sequence shown here is derived from an EMBL/GenBank/DDBJ whole genome shotgun (WGS) entry which is preliminary data.</text>
</comment>
<sequence length="164" mass="19128">MVLRRALMCDVKALYNLFSEYSKAGEMLPRSMSDIYEHLRDFYIAEIEHFDEEDSSEIIGACALTIVWENLAEIRSLAVKKPYTRKLIGTELITKCIEEARFFKITRIFALTYKPQFFQKSGFKIIDKSELPHKIWSDCINCVKFPDCDETAVMLEFDKFNGVI</sequence>
<evidence type="ECO:0000256" key="2">
    <source>
        <dbReference type="ARBA" id="ARBA00023315"/>
    </source>
</evidence>
<dbReference type="InterPro" id="IPR045039">
    <property type="entry name" value="NSI-like"/>
</dbReference>
<evidence type="ECO:0000256" key="1">
    <source>
        <dbReference type="ARBA" id="ARBA00022679"/>
    </source>
</evidence>
<dbReference type="SUPFAM" id="SSF55729">
    <property type="entry name" value="Acyl-CoA N-acyltransferases (Nat)"/>
    <property type="match status" value="1"/>
</dbReference>
<dbReference type="AlphaFoldDB" id="A0A519BAU5"/>
<evidence type="ECO:0000313" key="4">
    <source>
        <dbReference type="EMBL" id="RZD14415.1"/>
    </source>
</evidence>
<gene>
    <name evidence="4" type="ORF">EVJ47_06810</name>
</gene>
<organism evidence="4 5">
    <name type="scientific">Candidatus Acidulodesulfobacterium ferriphilum</name>
    <dbReference type="NCBI Taxonomy" id="2597223"/>
    <lineage>
        <taxon>Bacteria</taxon>
        <taxon>Deltaproteobacteria</taxon>
        <taxon>Candidatus Acidulodesulfobacterales</taxon>
        <taxon>Candidatus Acidulodesulfobacterium</taxon>
    </lineage>
</organism>
<evidence type="ECO:0000313" key="5">
    <source>
        <dbReference type="Proteomes" id="UP000320813"/>
    </source>
</evidence>
<dbReference type="PANTHER" id="PTHR43626:SF4">
    <property type="entry name" value="GCN5-RELATED N-ACETYLTRANSFERASE 2, CHLOROPLASTIC"/>
    <property type="match status" value="1"/>
</dbReference>
<dbReference type="Pfam" id="PF00583">
    <property type="entry name" value="Acetyltransf_1"/>
    <property type="match status" value="1"/>
</dbReference>
<dbReference type="CDD" id="cd04301">
    <property type="entry name" value="NAT_SF"/>
    <property type="match status" value="1"/>
</dbReference>
<feature type="domain" description="N-acetyltransferase" evidence="3">
    <location>
        <begin position="1"/>
        <end position="146"/>
    </location>
</feature>
<name>A0A519BAU5_9DELT</name>
<reference evidence="4 5" key="1">
    <citation type="submission" date="2019-01" db="EMBL/GenBank/DDBJ databases">
        <title>Insights into ecological role of a new deltaproteobacterial order Candidatus Sinidesulfobacterales (Sva0485) by metagenomics and metatranscriptomics.</title>
        <authorList>
            <person name="Tan S."/>
            <person name="Liu J."/>
            <person name="Fang Y."/>
            <person name="Hedlund B.P."/>
            <person name="Lian Z.H."/>
            <person name="Huang L.Y."/>
            <person name="Li J.T."/>
            <person name="Huang L.N."/>
            <person name="Li W.J."/>
            <person name="Jiang H.C."/>
            <person name="Dong H.L."/>
            <person name="Shu W.S."/>
        </authorList>
    </citation>
    <scope>NUCLEOTIDE SEQUENCE [LARGE SCALE GENOMIC DNA]</scope>
    <source>
        <strain evidence="4">AP3</strain>
    </source>
</reference>
<dbReference type="PANTHER" id="PTHR43626">
    <property type="entry name" value="ACYL-COA N-ACYLTRANSFERASE"/>
    <property type="match status" value="1"/>
</dbReference>
<dbReference type="Gene3D" id="3.40.630.30">
    <property type="match status" value="1"/>
</dbReference>
<dbReference type="PROSITE" id="PS51186">
    <property type="entry name" value="GNAT"/>
    <property type="match status" value="1"/>
</dbReference>
<dbReference type="InterPro" id="IPR016181">
    <property type="entry name" value="Acyl_CoA_acyltransferase"/>
</dbReference>
<evidence type="ECO:0000259" key="3">
    <source>
        <dbReference type="PROSITE" id="PS51186"/>
    </source>
</evidence>
<accession>A0A519BAU5</accession>